<comment type="caution">
    <text evidence="7">The sequence shown here is derived from an EMBL/GenBank/DDBJ whole genome shotgun (WGS) entry which is preliminary data.</text>
</comment>
<sequence>MCGRGGTGRVPLATVPGPVTAVSGAHPAPQGFDSSSPSTARLPRRFQVSKEVLLVAGTRPEAVKIAPVAIALRGHPGLRPTIVHSGQHSGMVEQAFRAFDLVPDVRLDAPRHTGTQAELVSRLLPEFDAVLEERDPAVTLVQGDTTTALAAALASFWRGIPVAHLEAGLRTGDLYGPFPEEGNRQMISRITSLHLAPTDDAANVLNTESLPDSHIVVTGNTVVDAVQRVASADLAASSPDLVALERTLDATGGRLMLVTVHRRESWGRPLMRVLNAVRSIADRHPDLHVLIPAHPNPGVREQVVSLLGGHERVVITDPLDYPDLVRVLRRAALVLTDSGGIQEEAPTFGVPVLVLRETTERMLAVDAGCAWLVGTDTTRILAEAGWVLGSRLRLPLGRNPFGDGRAAVRVCSALERLAGLPTALPRREPFATLAGVW</sequence>
<evidence type="ECO:0000259" key="6">
    <source>
        <dbReference type="Pfam" id="PF02350"/>
    </source>
</evidence>
<keyword evidence="1 4" id="KW-0413">Isomerase</keyword>
<dbReference type="InterPro" id="IPR003331">
    <property type="entry name" value="UDP_GlcNAc_Epimerase_2_dom"/>
</dbReference>
<proteinExistence type="inferred from homology"/>
<evidence type="ECO:0000313" key="8">
    <source>
        <dbReference type="Proteomes" id="UP001515943"/>
    </source>
</evidence>
<evidence type="ECO:0000313" key="7">
    <source>
        <dbReference type="EMBL" id="NKE59638.1"/>
    </source>
</evidence>
<dbReference type="SUPFAM" id="SSF53756">
    <property type="entry name" value="UDP-Glycosyltransferase/glycogen phosphorylase"/>
    <property type="match status" value="1"/>
</dbReference>
<gene>
    <name evidence="7" type="ORF">FXN61_23640</name>
</gene>
<feature type="domain" description="UDP-N-acetylglucosamine 2-epimerase" evidence="6">
    <location>
        <begin position="71"/>
        <end position="415"/>
    </location>
</feature>
<dbReference type="PANTHER" id="PTHR43174:SF2">
    <property type="entry name" value="UDP-N-ACETYLGLUCOSAMINE 2-EPIMERASE"/>
    <property type="match status" value="1"/>
</dbReference>
<accession>A0ABX1FM52</accession>
<dbReference type="EMBL" id="VSRL01000090">
    <property type="protein sequence ID" value="NKE59638.1"/>
    <property type="molecule type" value="Genomic_DNA"/>
</dbReference>
<dbReference type="PANTHER" id="PTHR43174">
    <property type="entry name" value="UDP-N-ACETYLGLUCOSAMINE 2-EPIMERASE"/>
    <property type="match status" value="1"/>
</dbReference>
<name>A0ABX1FM52_9PSEU</name>
<reference evidence="7 8" key="1">
    <citation type="submission" date="2019-08" db="EMBL/GenBank/DDBJ databases">
        <title>Lentzea from Indian Himalayas.</title>
        <authorList>
            <person name="Mandal S."/>
            <person name="Mallick Gupta A."/>
            <person name="Maiti P.K."/>
            <person name="Sarkar J."/>
            <person name="Mandal S."/>
        </authorList>
    </citation>
    <scope>NUCLEOTIDE SEQUENCE [LARGE SCALE GENOMIC DNA]</scope>
    <source>
        <strain evidence="7 8">PSKA42</strain>
    </source>
</reference>
<dbReference type="Proteomes" id="UP001515943">
    <property type="component" value="Unassembled WGS sequence"/>
</dbReference>
<dbReference type="CDD" id="cd03786">
    <property type="entry name" value="GTB_UDP-GlcNAc_2-Epimerase"/>
    <property type="match status" value="1"/>
</dbReference>
<dbReference type="EC" id="5.1.3.14" evidence="3"/>
<evidence type="ECO:0000256" key="1">
    <source>
        <dbReference type="ARBA" id="ARBA00023235"/>
    </source>
</evidence>
<dbReference type="GO" id="GO:0008761">
    <property type="term" value="F:UDP-N-acetylglucosamine 2-epimerase activity"/>
    <property type="evidence" value="ECO:0007669"/>
    <property type="project" value="UniProtKB-EC"/>
</dbReference>
<evidence type="ECO:0000256" key="5">
    <source>
        <dbReference type="SAM" id="MobiDB-lite"/>
    </source>
</evidence>
<evidence type="ECO:0000256" key="3">
    <source>
        <dbReference type="ARBA" id="ARBA00038858"/>
    </source>
</evidence>
<organism evidence="7 8">
    <name type="scientific">Lentzea indica</name>
    <dbReference type="NCBI Taxonomy" id="2604800"/>
    <lineage>
        <taxon>Bacteria</taxon>
        <taxon>Bacillati</taxon>
        <taxon>Actinomycetota</taxon>
        <taxon>Actinomycetes</taxon>
        <taxon>Pseudonocardiales</taxon>
        <taxon>Pseudonocardiaceae</taxon>
        <taxon>Lentzea</taxon>
    </lineage>
</organism>
<dbReference type="Gene3D" id="3.40.50.2000">
    <property type="entry name" value="Glycogen Phosphorylase B"/>
    <property type="match status" value="2"/>
</dbReference>
<dbReference type="InterPro" id="IPR029767">
    <property type="entry name" value="WecB-like"/>
</dbReference>
<dbReference type="Pfam" id="PF02350">
    <property type="entry name" value="Epimerase_2"/>
    <property type="match status" value="1"/>
</dbReference>
<evidence type="ECO:0000256" key="2">
    <source>
        <dbReference type="ARBA" id="ARBA00038209"/>
    </source>
</evidence>
<comment type="similarity">
    <text evidence="2 4">Belongs to the UDP-N-acetylglucosamine 2-epimerase family.</text>
</comment>
<feature type="region of interest" description="Disordered" evidence="5">
    <location>
        <begin position="1"/>
        <end position="40"/>
    </location>
</feature>
<dbReference type="NCBIfam" id="TIGR00236">
    <property type="entry name" value="wecB"/>
    <property type="match status" value="1"/>
</dbReference>
<keyword evidence="8" id="KW-1185">Reference proteome</keyword>
<protein>
    <recommendedName>
        <fullName evidence="3">UDP-N-acetylglucosamine 2-epimerase (non-hydrolyzing)</fullName>
        <ecNumber evidence="3">5.1.3.14</ecNumber>
    </recommendedName>
</protein>
<evidence type="ECO:0000256" key="4">
    <source>
        <dbReference type="RuleBase" id="RU003513"/>
    </source>
</evidence>